<reference evidence="2" key="1">
    <citation type="submission" date="2019-10" db="EMBL/GenBank/DDBJ databases">
        <title>Conservation and host-specific expression of non-tandemly repeated heterogenous ribosome RNA gene in arbuscular mycorrhizal fungi.</title>
        <authorList>
            <person name="Maeda T."/>
            <person name="Kobayashi Y."/>
            <person name="Nakagawa T."/>
            <person name="Ezawa T."/>
            <person name="Yamaguchi K."/>
            <person name="Bino T."/>
            <person name="Nishimoto Y."/>
            <person name="Shigenobu S."/>
            <person name="Kawaguchi M."/>
        </authorList>
    </citation>
    <scope>NUCLEOTIDE SEQUENCE</scope>
    <source>
        <strain evidence="2">HR1</strain>
    </source>
</reference>
<comment type="caution">
    <text evidence="2">The sequence shown here is derived from an EMBL/GenBank/DDBJ whole genome shotgun (WGS) entry which is preliminary data.</text>
</comment>
<dbReference type="Pfam" id="PF00069">
    <property type="entry name" value="Pkinase"/>
    <property type="match status" value="1"/>
</dbReference>
<protein>
    <submittedName>
        <fullName evidence="2">Kinase-like domain-containing protein</fullName>
    </submittedName>
</protein>
<dbReference type="Gene3D" id="1.10.510.10">
    <property type="entry name" value="Transferase(Phosphotransferase) domain 1"/>
    <property type="match status" value="1"/>
</dbReference>
<feature type="domain" description="Protein kinase" evidence="1">
    <location>
        <begin position="1"/>
        <end position="211"/>
    </location>
</feature>
<dbReference type="PROSITE" id="PS50011">
    <property type="entry name" value="PROTEIN_KINASE_DOM"/>
    <property type="match status" value="1"/>
</dbReference>
<dbReference type="OrthoDB" id="2415637at2759"/>
<dbReference type="SUPFAM" id="SSF56112">
    <property type="entry name" value="Protein kinase-like (PK-like)"/>
    <property type="match status" value="1"/>
</dbReference>
<dbReference type="GO" id="GO:0004674">
    <property type="term" value="F:protein serine/threonine kinase activity"/>
    <property type="evidence" value="ECO:0007669"/>
    <property type="project" value="TreeGrafter"/>
</dbReference>
<sequence length="211" mass="24721">MKQINSGRFSVIRHATWKYSPLTMIRGKIERTRQIYEEIRQFFNDEGLDQFYEKFEQFRDNLGPTSKHVMVRCYGVSQNPTTREYMFVMELERNGDLRLFLTIHKAKLRHCDLHAGNILFGDDGKASLTDLGLSCSKNEQSKLKYGMLPFVAPEILRDEKYTFASDVIFQSKRLKILPNIIELMEGCWNSESSKRPSAIEIYNTFKLLVSW</sequence>
<proteinExistence type="predicted"/>
<evidence type="ECO:0000259" key="1">
    <source>
        <dbReference type="PROSITE" id="PS50011"/>
    </source>
</evidence>
<name>A0A8H3KWS7_9GLOM</name>
<evidence type="ECO:0000313" key="3">
    <source>
        <dbReference type="Proteomes" id="UP000615446"/>
    </source>
</evidence>
<dbReference type="InterPro" id="IPR011009">
    <property type="entry name" value="Kinase-like_dom_sf"/>
</dbReference>
<dbReference type="InterPro" id="IPR051681">
    <property type="entry name" value="Ser/Thr_Kinases-Pseudokinases"/>
</dbReference>
<dbReference type="AlphaFoldDB" id="A0A8H3KWS7"/>
<accession>A0A8H3KWS7</accession>
<gene>
    <name evidence="2" type="ORF">RCL2_000306100</name>
</gene>
<dbReference type="EMBL" id="BLAL01000017">
    <property type="protein sequence ID" value="GES75640.1"/>
    <property type="molecule type" value="Genomic_DNA"/>
</dbReference>
<keyword evidence="2" id="KW-0418">Kinase</keyword>
<organism evidence="2 3">
    <name type="scientific">Rhizophagus clarus</name>
    <dbReference type="NCBI Taxonomy" id="94130"/>
    <lineage>
        <taxon>Eukaryota</taxon>
        <taxon>Fungi</taxon>
        <taxon>Fungi incertae sedis</taxon>
        <taxon>Mucoromycota</taxon>
        <taxon>Glomeromycotina</taxon>
        <taxon>Glomeromycetes</taxon>
        <taxon>Glomerales</taxon>
        <taxon>Glomeraceae</taxon>
        <taxon>Rhizophagus</taxon>
    </lineage>
</organism>
<dbReference type="InterPro" id="IPR000719">
    <property type="entry name" value="Prot_kinase_dom"/>
</dbReference>
<dbReference type="GO" id="GO:0005524">
    <property type="term" value="F:ATP binding"/>
    <property type="evidence" value="ECO:0007669"/>
    <property type="project" value="InterPro"/>
</dbReference>
<keyword evidence="2" id="KW-0808">Transferase</keyword>
<evidence type="ECO:0000313" key="2">
    <source>
        <dbReference type="EMBL" id="GES75640.1"/>
    </source>
</evidence>
<dbReference type="Proteomes" id="UP000615446">
    <property type="component" value="Unassembled WGS sequence"/>
</dbReference>
<dbReference type="PANTHER" id="PTHR44329">
    <property type="entry name" value="SERINE/THREONINE-PROTEIN KINASE TNNI3K-RELATED"/>
    <property type="match status" value="1"/>
</dbReference>